<protein>
    <submittedName>
        <fullName evidence="2">Uncharacterized protein</fullName>
    </submittedName>
</protein>
<feature type="compositionally biased region" description="Polar residues" evidence="1">
    <location>
        <begin position="85"/>
        <end position="96"/>
    </location>
</feature>
<evidence type="ECO:0000313" key="3">
    <source>
        <dbReference type="Proteomes" id="UP000335636"/>
    </source>
</evidence>
<sequence>MTELDREIRQVPLENEKQRESGRRHRRALHTKAEEATEAEKATKPEETTEAEGATEDEETRADPECCDDTPGVLNLPSSVPSLSQRRQGLDSCQLT</sequence>
<feature type="compositionally biased region" description="Basic and acidic residues" evidence="1">
    <location>
        <begin position="31"/>
        <end position="47"/>
    </location>
</feature>
<proteinExistence type="predicted"/>
<dbReference type="AlphaFoldDB" id="A0A5E4C599"/>
<dbReference type="Proteomes" id="UP000335636">
    <property type="component" value="Unassembled WGS sequence"/>
</dbReference>
<feature type="compositionally biased region" description="Basic and acidic residues" evidence="1">
    <location>
        <begin position="1"/>
        <end position="21"/>
    </location>
</feature>
<feature type="region of interest" description="Disordered" evidence="1">
    <location>
        <begin position="1"/>
        <end position="96"/>
    </location>
</feature>
<reference evidence="2" key="1">
    <citation type="submission" date="2019-04" db="EMBL/GenBank/DDBJ databases">
        <authorList>
            <person name="Alioto T."/>
            <person name="Alioto T."/>
        </authorList>
    </citation>
    <scope>NUCLEOTIDE SEQUENCE [LARGE SCALE GENOMIC DNA]</scope>
</reference>
<organism evidence="2 3">
    <name type="scientific">Marmota monax</name>
    <name type="common">Woodchuck</name>
    <dbReference type="NCBI Taxonomy" id="9995"/>
    <lineage>
        <taxon>Eukaryota</taxon>
        <taxon>Metazoa</taxon>
        <taxon>Chordata</taxon>
        <taxon>Craniata</taxon>
        <taxon>Vertebrata</taxon>
        <taxon>Euteleostomi</taxon>
        <taxon>Mammalia</taxon>
        <taxon>Eutheria</taxon>
        <taxon>Euarchontoglires</taxon>
        <taxon>Glires</taxon>
        <taxon>Rodentia</taxon>
        <taxon>Sciuromorpha</taxon>
        <taxon>Sciuridae</taxon>
        <taxon>Xerinae</taxon>
        <taxon>Marmotini</taxon>
        <taxon>Marmota</taxon>
    </lineage>
</organism>
<evidence type="ECO:0000256" key="1">
    <source>
        <dbReference type="SAM" id="MobiDB-lite"/>
    </source>
</evidence>
<evidence type="ECO:0000313" key="2">
    <source>
        <dbReference type="EMBL" id="VTJ76925.1"/>
    </source>
</evidence>
<dbReference type="EMBL" id="CABDUW010000925">
    <property type="protein sequence ID" value="VTJ76925.1"/>
    <property type="molecule type" value="Genomic_DNA"/>
</dbReference>
<gene>
    <name evidence="2" type="ORF">MONAX_5E005693</name>
</gene>
<comment type="caution">
    <text evidence="2">The sequence shown here is derived from an EMBL/GenBank/DDBJ whole genome shotgun (WGS) entry which is preliminary data.</text>
</comment>
<keyword evidence="3" id="KW-1185">Reference proteome</keyword>
<feature type="compositionally biased region" description="Low complexity" evidence="1">
    <location>
        <begin position="73"/>
        <end position="84"/>
    </location>
</feature>
<feature type="compositionally biased region" description="Acidic residues" evidence="1">
    <location>
        <begin position="48"/>
        <end position="68"/>
    </location>
</feature>
<name>A0A5E4C599_MARMO</name>
<feature type="non-terminal residue" evidence="2">
    <location>
        <position position="96"/>
    </location>
</feature>
<accession>A0A5E4C599</accession>